<keyword evidence="3" id="KW-0411">Iron-sulfur</keyword>
<evidence type="ECO:0000313" key="5">
    <source>
        <dbReference type="EMBL" id="PZO41734.1"/>
    </source>
</evidence>
<evidence type="ECO:0000313" key="6">
    <source>
        <dbReference type="Proteomes" id="UP000249467"/>
    </source>
</evidence>
<dbReference type="PROSITE" id="PS51379">
    <property type="entry name" value="4FE4S_FER_2"/>
    <property type="match status" value="1"/>
</dbReference>
<dbReference type="SUPFAM" id="SSF51430">
    <property type="entry name" value="NAD(P)-linked oxidoreductase"/>
    <property type="match status" value="1"/>
</dbReference>
<dbReference type="CDD" id="cd19096">
    <property type="entry name" value="AKR_Fe-S_oxidoreductase"/>
    <property type="match status" value="1"/>
</dbReference>
<dbReference type="SUPFAM" id="SSF46548">
    <property type="entry name" value="alpha-helical ferredoxin"/>
    <property type="match status" value="1"/>
</dbReference>
<dbReference type="InterPro" id="IPR017896">
    <property type="entry name" value="4Fe4S_Fe-S-bd"/>
</dbReference>
<dbReference type="Pfam" id="PF00248">
    <property type="entry name" value="Aldo_ket_red"/>
    <property type="match status" value="1"/>
</dbReference>
<dbReference type="EMBL" id="QBML01000010">
    <property type="protein sequence ID" value="PZO41734.1"/>
    <property type="molecule type" value="Genomic_DNA"/>
</dbReference>
<dbReference type="AlphaFoldDB" id="A0A2W4W9K8"/>
<dbReference type="Pfam" id="PF13187">
    <property type="entry name" value="Fer4_9"/>
    <property type="match status" value="1"/>
</dbReference>
<dbReference type="InterPro" id="IPR017900">
    <property type="entry name" value="4Fe4S_Fe_S_CS"/>
</dbReference>
<reference evidence="5 6" key="1">
    <citation type="submission" date="2018-04" db="EMBL/GenBank/DDBJ databases">
        <authorList>
            <person name="Go L.Y."/>
            <person name="Mitchell J.A."/>
        </authorList>
    </citation>
    <scope>NUCLEOTIDE SEQUENCE [LARGE SCALE GENOMIC DNA]</scope>
    <source>
        <strain evidence="5">ULC066bin1</strain>
    </source>
</reference>
<dbReference type="PANTHER" id="PTHR43312">
    <property type="entry name" value="D-THREO-ALDOSE 1-DEHYDROGENASE"/>
    <property type="match status" value="1"/>
</dbReference>
<keyword evidence="2" id="KW-0408">Iron</keyword>
<comment type="caution">
    <text evidence="5">The sequence shown here is derived from an EMBL/GenBank/DDBJ whole genome shotgun (WGS) entry which is preliminary data.</text>
</comment>
<dbReference type="Gene3D" id="3.20.20.100">
    <property type="entry name" value="NADP-dependent oxidoreductase domain"/>
    <property type="match status" value="1"/>
</dbReference>
<evidence type="ECO:0000256" key="2">
    <source>
        <dbReference type="ARBA" id="ARBA00023004"/>
    </source>
</evidence>
<proteinExistence type="predicted"/>
<dbReference type="InterPro" id="IPR053135">
    <property type="entry name" value="AKR2_Oxidoreductase"/>
</dbReference>
<dbReference type="GO" id="GO:0046872">
    <property type="term" value="F:metal ion binding"/>
    <property type="evidence" value="ECO:0007669"/>
    <property type="project" value="UniProtKB-KW"/>
</dbReference>
<dbReference type="PROSITE" id="PS00198">
    <property type="entry name" value="4FE4S_FER_1"/>
    <property type="match status" value="1"/>
</dbReference>
<sequence>MHYRRFGKTEMLLSVFSLGAMRYLESAENAHKTILRALEVGINHIETAQGYGKSEEFIGRAMRNGLSKQRDRFYLTTKISPTKDADSMRRQIEQSLKKLNVDYIDNFDIHGINLYEHLDLVKNPNGCMKAVREAIDQKMIGHVGFSTHAPLNVMLDTIRTDLFESINLHYYYFNQRNASAVQLAHEKDMGVFIISPSDKGGMLYNPSEELAGVSYPFTALYMCDRFLLSDPRVHTLSLGAANPSEIDSHKDAWDNDEPMSELELAVLDCMNRRYTLLGDDRCSQCYQCLPCPEGINIPEVLRLRNLAIGFDMVEFGKYRYKMFENAGHWFPGNKAIRCTDCGDCLPRCPENLDIPKLLRDTHDRLNGQEGKRLWE</sequence>
<dbReference type="InterPro" id="IPR036812">
    <property type="entry name" value="NAD(P)_OxRdtase_dom_sf"/>
</dbReference>
<gene>
    <name evidence="5" type="ORF">DCF19_09270</name>
</gene>
<dbReference type="GO" id="GO:0051536">
    <property type="term" value="F:iron-sulfur cluster binding"/>
    <property type="evidence" value="ECO:0007669"/>
    <property type="project" value="UniProtKB-KW"/>
</dbReference>
<evidence type="ECO:0000256" key="1">
    <source>
        <dbReference type="ARBA" id="ARBA00022723"/>
    </source>
</evidence>
<dbReference type="InterPro" id="IPR023210">
    <property type="entry name" value="NADP_OxRdtase_dom"/>
</dbReference>
<accession>A0A2W4W9K8</accession>
<feature type="domain" description="4Fe-4S ferredoxin-type" evidence="4">
    <location>
        <begin position="329"/>
        <end position="360"/>
    </location>
</feature>
<keyword evidence="1" id="KW-0479">Metal-binding</keyword>
<dbReference type="Proteomes" id="UP000249467">
    <property type="component" value="Unassembled WGS sequence"/>
</dbReference>
<protein>
    <submittedName>
        <fullName evidence="5">Oxidoreductase</fullName>
    </submittedName>
</protein>
<dbReference type="PANTHER" id="PTHR43312:SF2">
    <property type="entry name" value="OXIDOREDUCTASE"/>
    <property type="match status" value="1"/>
</dbReference>
<organism evidence="5 6">
    <name type="scientific">Pseudanabaena frigida</name>
    <dbReference type="NCBI Taxonomy" id="945775"/>
    <lineage>
        <taxon>Bacteria</taxon>
        <taxon>Bacillati</taxon>
        <taxon>Cyanobacteriota</taxon>
        <taxon>Cyanophyceae</taxon>
        <taxon>Pseudanabaenales</taxon>
        <taxon>Pseudanabaenaceae</taxon>
        <taxon>Pseudanabaena</taxon>
    </lineage>
</organism>
<name>A0A2W4W9K8_9CYAN</name>
<reference evidence="5 6" key="2">
    <citation type="submission" date="2018-06" db="EMBL/GenBank/DDBJ databases">
        <title>Metagenomic assembly of (sub)arctic Cyanobacteria and their associated microbiome from non-axenic cultures.</title>
        <authorList>
            <person name="Baurain D."/>
        </authorList>
    </citation>
    <scope>NUCLEOTIDE SEQUENCE [LARGE SCALE GENOMIC DNA]</scope>
    <source>
        <strain evidence="5">ULC066bin1</strain>
    </source>
</reference>
<evidence type="ECO:0000256" key="3">
    <source>
        <dbReference type="ARBA" id="ARBA00023014"/>
    </source>
</evidence>
<evidence type="ECO:0000259" key="4">
    <source>
        <dbReference type="PROSITE" id="PS51379"/>
    </source>
</evidence>